<keyword evidence="2" id="KW-0732">Signal</keyword>
<keyword evidence="4" id="KW-1185">Reference proteome</keyword>
<accession>A0ABN7QKR0</accession>
<dbReference type="RefSeq" id="WP_228975617.1">
    <property type="nucleotide sequence ID" value="NZ_CAJQYY010000004.1"/>
</dbReference>
<evidence type="ECO:0000256" key="1">
    <source>
        <dbReference type="SAM" id="MobiDB-lite"/>
    </source>
</evidence>
<reference evidence="3 4" key="1">
    <citation type="submission" date="2021-04" db="EMBL/GenBank/DDBJ databases">
        <authorList>
            <person name="Vanwijnsberghe S."/>
        </authorList>
    </citation>
    <scope>NUCLEOTIDE SEQUENCE [LARGE SCALE GENOMIC DNA]</scope>
    <source>
        <strain evidence="3 4">LMG 32171</strain>
    </source>
</reference>
<feature type="compositionally biased region" description="Low complexity" evidence="1">
    <location>
        <begin position="25"/>
        <end position="68"/>
    </location>
</feature>
<comment type="caution">
    <text evidence="3">The sequence shown here is derived from an EMBL/GenBank/DDBJ whole genome shotgun (WGS) entry which is preliminary data.</text>
</comment>
<name>A0ABN7QKR0_9BURK</name>
<feature type="region of interest" description="Disordered" evidence="1">
    <location>
        <begin position="25"/>
        <end position="158"/>
    </location>
</feature>
<feature type="compositionally biased region" description="Basic and acidic residues" evidence="1">
    <location>
        <begin position="105"/>
        <end position="130"/>
    </location>
</feature>
<evidence type="ECO:0000313" key="3">
    <source>
        <dbReference type="EMBL" id="CAG4890849.1"/>
    </source>
</evidence>
<organism evidence="3 4">
    <name type="scientific">Paraburkholderia gardini</name>
    <dbReference type="NCBI Taxonomy" id="2823469"/>
    <lineage>
        <taxon>Bacteria</taxon>
        <taxon>Pseudomonadati</taxon>
        <taxon>Pseudomonadota</taxon>
        <taxon>Betaproteobacteria</taxon>
        <taxon>Burkholderiales</taxon>
        <taxon>Burkholderiaceae</taxon>
        <taxon>Paraburkholderia</taxon>
    </lineage>
</organism>
<dbReference type="Proteomes" id="UP000789752">
    <property type="component" value="Unassembled WGS sequence"/>
</dbReference>
<feature type="chain" id="PRO_5047355953" evidence="2">
    <location>
        <begin position="24"/>
        <end position="158"/>
    </location>
</feature>
<protein>
    <submittedName>
        <fullName evidence="3">Uncharacterized protein</fullName>
    </submittedName>
</protein>
<evidence type="ECO:0000256" key="2">
    <source>
        <dbReference type="SAM" id="SignalP"/>
    </source>
</evidence>
<proteinExistence type="predicted"/>
<feature type="compositionally biased region" description="Low complexity" evidence="1">
    <location>
        <begin position="140"/>
        <end position="158"/>
    </location>
</feature>
<dbReference type="EMBL" id="CAJQYY010000004">
    <property type="protein sequence ID" value="CAG4890849.1"/>
    <property type="molecule type" value="Genomic_DNA"/>
</dbReference>
<gene>
    <name evidence="3" type="ORF">R54767_01040</name>
</gene>
<evidence type="ECO:0000313" key="4">
    <source>
        <dbReference type="Proteomes" id="UP000789752"/>
    </source>
</evidence>
<sequence length="158" mass="16221">MTQIRSLLIGTALTALASSAAFAQTGAQPAPGATAQPQSQMQMPAAQGADMAPAAPAAQGVTPVTPAPQRLVAPGSADPLVQKRDANAQANAEYRASKKASKAQMKQEQKDAKAQYKQDVRNAKINKQADKAAASNEMNAQMQGTQGQGAAPGTDTHQ</sequence>
<feature type="signal peptide" evidence="2">
    <location>
        <begin position="1"/>
        <end position="23"/>
    </location>
</feature>